<proteinExistence type="inferred from homology"/>
<dbReference type="PANTHER" id="PTHR33653:SF1">
    <property type="entry name" value="RIBONUCLEASE VAPC2"/>
    <property type="match status" value="1"/>
</dbReference>
<dbReference type="SUPFAM" id="SSF88723">
    <property type="entry name" value="PIN domain-like"/>
    <property type="match status" value="1"/>
</dbReference>
<dbReference type="Pfam" id="PF01850">
    <property type="entry name" value="PIN"/>
    <property type="match status" value="1"/>
</dbReference>
<dbReference type="HAMAP" id="MF_00265">
    <property type="entry name" value="VapC_Nob1"/>
    <property type="match status" value="1"/>
</dbReference>
<evidence type="ECO:0000256" key="5">
    <source>
        <dbReference type="ARBA" id="ARBA00022801"/>
    </source>
</evidence>
<dbReference type="GO" id="GO:0004540">
    <property type="term" value="F:RNA nuclease activity"/>
    <property type="evidence" value="ECO:0007669"/>
    <property type="project" value="InterPro"/>
</dbReference>
<comment type="cofactor">
    <cofactor evidence="1 8">
        <name>Mg(2+)</name>
        <dbReference type="ChEBI" id="CHEBI:18420"/>
    </cofactor>
</comment>
<evidence type="ECO:0000256" key="4">
    <source>
        <dbReference type="ARBA" id="ARBA00022723"/>
    </source>
</evidence>
<keyword evidence="8" id="KW-0800">Toxin</keyword>
<evidence type="ECO:0000256" key="6">
    <source>
        <dbReference type="ARBA" id="ARBA00022842"/>
    </source>
</evidence>
<dbReference type="InterPro" id="IPR022907">
    <property type="entry name" value="VapC_family"/>
</dbReference>
<keyword evidence="5 8" id="KW-0378">Hydrolase</keyword>
<comment type="function">
    <text evidence="8">Toxic component of a toxin-antitoxin (TA) system. An RNase.</text>
</comment>
<evidence type="ECO:0000256" key="3">
    <source>
        <dbReference type="ARBA" id="ARBA00022722"/>
    </source>
</evidence>
<evidence type="ECO:0000256" key="1">
    <source>
        <dbReference type="ARBA" id="ARBA00001946"/>
    </source>
</evidence>
<dbReference type="AlphaFoldDB" id="A0A5P2QPU1"/>
<dbReference type="PANTHER" id="PTHR33653">
    <property type="entry name" value="RIBONUCLEASE VAPC2"/>
    <property type="match status" value="1"/>
</dbReference>
<dbReference type="EC" id="3.1.-.-" evidence="8"/>
<accession>A0A5P2QPU1</accession>
<name>A0A5P2QPU1_9RHOB</name>
<keyword evidence="3 8" id="KW-0540">Nuclease</keyword>
<dbReference type="GO" id="GO:0000287">
    <property type="term" value="F:magnesium ion binding"/>
    <property type="evidence" value="ECO:0007669"/>
    <property type="project" value="UniProtKB-UniRule"/>
</dbReference>
<dbReference type="GO" id="GO:0090729">
    <property type="term" value="F:toxin activity"/>
    <property type="evidence" value="ECO:0007669"/>
    <property type="project" value="UniProtKB-KW"/>
</dbReference>
<gene>
    <name evidence="8" type="primary">vapC</name>
    <name evidence="10" type="ORF">FOB51_05050</name>
</gene>
<dbReference type="InterPro" id="IPR029060">
    <property type="entry name" value="PIN-like_dom_sf"/>
</dbReference>
<evidence type="ECO:0000313" key="11">
    <source>
        <dbReference type="Proteomes" id="UP000324507"/>
    </source>
</evidence>
<dbReference type="RefSeq" id="WP_150349929.1">
    <property type="nucleotide sequence ID" value="NZ_CP038095.1"/>
</dbReference>
<feature type="binding site" evidence="8">
    <location>
        <position position="5"/>
    </location>
    <ligand>
        <name>Mg(2+)</name>
        <dbReference type="ChEBI" id="CHEBI:18420"/>
    </ligand>
</feature>
<evidence type="ECO:0000256" key="2">
    <source>
        <dbReference type="ARBA" id="ARBA00022649"/>
    </source>
</evidence>
<keyword evidence="6 8" id="KW-0460">Magnesium</keyword>
<dbReference type="GO" id="GO:0016787">
    <property type="term" value="F:hydrolase activity"/>
    <property type="evidence" value="ECO:0007669"/>
    <property type="project" value="UniProtKB-KW"/>
</dbReference>
<reference evidence="10 11" key="1">
    <citation type="submission" date="2019-09" db="EMBL/GenBank/DDBJ databases">
        <title>FDA dAtabase for Regulatory Grade micrObial Sequences (FDA-ARGOS): Supporting development and validation of Infectious Disease Dx tests.</title>
        <authorList>
            <person name="Sciortino C."/>
            <person name="Tallon L."/>
            <person name="Sadzewicz L."/>
            <person name="Vavikolanu K."/>
            <person name="Mehta A."/>
            <person name="Aluvathingal J."/>
            <person name="Nadendla S."/>
            <person name="Nandy P."/>
            <person name="Geyer C."/>
            <person name="Yan Y."/>
            <person name="Sichtig H."/>
        </authorList>
    </citation>
    <scope>NUCLEOTIDE SEQUENCE [LARGE SCALE GENOMIC DNA]</scope>
    <source>
        <strain evidence="10 11">FDAARGOS_643</strain>
    </source>
</reference>
<dbReference type="Proteomes" id="UP000324507">
    <property type="component" value="Chromosome"/>
</dbReference>
<dbReference type="Gene3D" id="3.40.50.1010">
    <property type="entry name" value="5'-nuclease"/>
    <property type="match status" value="1"/>
</dbReference>
<feature type="binding site" evidence="8">
    <location>
        <position position="97"/>
    </location>
    <ligand>
        <name>Mg(2+)</name>
        <dbReference type="ChEBI" id="CHEBI:18420"/>
    </ligand>
</feature>
<dbReference type="InterPro" id="IPR050556">
    <property type="entry name" value="Type_II_TA_system_RNase"/>
</dbReference>
<dbReference type="EMBL" id="CP044081">
    <property type="protein sequence ID" value="QEU07429.1"/>
    <property type="molecule type" value="Genomic_DNA"/>
</dbReference>
<protein>
    <recommendedName>
        <fullName evidence="8">Ribonuclease VapC</fullName>
        <shortName evidence="8">RNase VapC</shortName>
        <ecNumber evidence="8">3.1.-.-</ecNumber>
    </recommendedName>
    <alternativeName>
        <fullName evidence="8">Toxin VapC</fullName>
    </alternativeName>
</protein>
<evidence type="ECO:0000256" key="7">
    <source>
        <dbReference type="ARBA" id="ARBA00038093"/>
    </source>
</evidence>
<comment type="similarity">
    <text evidence="7 8">Belongs to the PINc/VapC protein family.</text>
</comment>
<feature type="domain" description="PIN" evidence="9">
    <location>
        <begin position="3"/>
        <end position="122"/>
    </location>
</feature>
<organism evidence="10 11">
    <name type="scientific">Paracoccus yeei</name>
    <dbReference type="NCBI Taxonomy" id="147645"/>
    <lineage>
        <taxon>Bacteria</taxon>
        <taxon>Pseudomonadati</taxon>
        <taxon>Pseudomonadota</taxon>
        <taxon>Alphaproteobacteria</taxon>
        <taxon>Rhodobacterales</taxon>
        <taxon>Paracoccaceae</taxon>
        <taxon>Paracoccus</taxon>
    </lineage>
</organism>
<evidence type="ECO:0000313" key="10">
    <source>
        <dbReference type="EMBL" id="QEU07429.1"/>
    </source>
</evidence>
<evidence type="ECO:0000256" key="8">
    <source>
        <dbReference type="HAMAP-Rule" id="MF_00265"/>
    </source>
</evidence>
<dbReference type="InterPro" id="IPR002716">
    <property type="entry name" value="PIN_dom"/>
</dbReference>
<evidence type="ECO:0000259" key="9">
    <source>
        <dbReference type="Pfam" id="PF01850"/>
    </source>
</evidence>
<keyword evidence="4 8" id="KW-0479">Metal-binding</keyword>
<dbReference type="CDD" id="cd09871">
    <property type="entry name" value="PIN_MtVapC28-VapC30-like"/>
    <property type="match status" value="1"/>
</dbReference>
<sequence>MMAVDTSALMAIVLNEPGADACVAALEADGDLLISAGTVAEALIVAARRNVGEEMERLIEGLGFEVVSVTPASARRIAHAYESWGKGVHPAALNFGDCFAYEVAKEHGCLLLYVGEDFSRTDIAGVL</sequence>
<keyword evidence="2 8" id="KW-1277">Toxin-antitoxin system</keyword>